<evidence type="ECO:0000313" key="1">
    <source>
        <dbReference type="EMBL" id="KOF71815.1"/>
    </source>
</evidence>
<proteinExistence type="predicted"/>
<protein>
    <submittedName>
        <fullName evidence="1">Uncharacterized protein</fullName>
    </submittedName>
</protein>
<dbReference type="EMBL" id="KQ423963">
    <property type="protein sequence ID" value="KOF71815.1"/>
    <property type="molecule type" value="Genomic_DNA"/>
</dbReference>
<organism evidence="1">
    <name type="scientific">Octopus bimaculoides</name>
    <name type="common">California two-spotted octopus</name>
    <dbReference type="NCBI Taxonomy" id="37653"/>
    <lineage>
        <taxon>Eukaryota</taxon>
        <taxon>Metazoa</taxon>
        <taxon>Spiralia</taxon>
        <taxon>Lophotrochozoa</taxon>
        <taxon>Mollusca</taxon>
        <taxon>Cephalopoda</taxon>
        <taxon>Coleoidea</taxon>
        <taxon>Octopodiformes</taxon>
        <taxon>Octopoda</taxon>
        <taxon>Incirrata</taxon>
        <taxon>Octopodidae</taxon>
        <taxon>Octopus</taxon>
    </lineage>
</organism>
<reference evidence="1" key="1">
    <citation type="submission" date="2015-07" db="EMBL/GenBank/DDBJ databases">
        <title>MeaNS - Measles Nucleotide Surveillance Program.</title>
        <authorList>
            <person name="Tran T."/>
            <person name="Druce J."/>
        </authorList>
    </citation>
    <scope>NUCLEOTIDE SEQUENCE</scope>
    <source>
        <strain evidence="1">UCB-OBI-ISO-001</strain>
        <tissue evidence="1">Gonad</tissue>
    </source>
</reference>
<name>A0A0L8G5F5_OCTBM</name>
<accession>A0A0L8G5F5</accession>
<sequence length="90" mass="10293">MRDCQPMPESRHLPVVFQFDNEHAMRSFGNATPYCLLLNSCIAKQFIDIKREVEDCSMTSEPASKNQDQELSVIHKYSSPDISMVLTEVL</sequence>
<gene>
    <name evidence="1" type="ORF">OCBIM_22000435mg</name>
</gene>
<dbReference type="AlphaFoldDB" id="A0A0L8G5F5"/>